<dbReference type="FunFam" id="1.10.510.10:FF:000294">
    <property type="entry name" value="Serine/threonine-protein kinase OXI1"/>
    <property type="match status" value="1"/>
</dbReference>
<dbReference type="InterPro" id="IPR008271">
    <property type="entry name" value="Ser/Thr_kinase_AS"/>
</dbReference>
<protein>
    <recommendedName>
        <fullName evidence="2">non-specific serine/threonine protein kinase</fullName>
        <ecNumber evidence="2">2.7.11.1</ecNumber>
    </recommendedName>
</protein>
<comment type="catalytic activity">
    <reaction evidence="9">
        <text>L-seryl-[protein] + ATP = O-phospho-L-seryl-[protein] + ADP + H(+)</text>
        <dbReference type="Rhea" id="RHEA:17989"/>
        <dbReference type="Rhea" id="RHEA-COMP:9863"/>
        <dbReference type="Rhea" id="RHEA-COMP:11604"/>
        <dbReference type="ChEBI" id="CHEBI:15378"/>
        <dbReference type="ChEBI" id="CHEBI:29999"/>
        <dbReference type="ChEBI" id="CHEBI:30616"/>
        <dbReference type="ChEBI" id="CHEBI:83421"/>
        <dbReference type="ChEBI" id="CHEBI:456216"/>
        <dbReference type="EC" id="2.7.11.1"/>
    </reaction>
</comment>
<feature type="region of interest" description="Disordered" evidence="10">
    <location>
        <begin position="212"/>
        <end position="231"/>
    </location>
</feature>
<dbReference type="Proteomes" id="UP001159364">
    <property type="component" value="Linkage Group LG12"/>
</dbReference>
<evidence type="ECO:0000256" key="10">
    <source>
        <dbReference type="SAM" id="MobiDB-lite"/>
    </source>
</evidence>
<dbReference type="AlphaFoldDB" id="A0AAV8S7X1"/>
<keyword evidence="7" id="KW-0067">ATP-binding</keyword>
<comment type="catalytic activity">
    <reaction evidence="8">
        <text>L-threonyl-[protein] + ATP = O-phospho-L-threonyl-[protein] + ADP + H(+)</text>
        <dbReference type="Rhea" id="RHEA:46608"/>
        <dbReference type="Rhea" id="RHEA-COMP:11060"/>
        <dbReference type="Rhea" id="RHEA-COMP:11605"/>
        <dbReference type="ChEBI" id="CHEBI:15378"/>
        <dbReference type="ChEBI" id="CHEBI:30013"/>
        <dbReference type="ChEBI" id="CHEBI:30616"/>
        <dbReference type="ChEBI" id="CHEBI:61977"/>
        <dbReference type="ChEBI" id="CHEBI:456216"/>
        <dbReference type="EC" id="2.7.11.1"/>
    </reaction>
</comment>
<proteinExistence type="inferred from homology"/>
<dbReference type="PANTHER" id="PTHR45637">
    <property type="entry name" value="FLIPPASE KINASE 1-RELATED"/>
    <property type="match status" value="1"/>
</dbReference>
<keyword evidence="5" id="KW-0547">Nucleotide-binding</keyword>
<evidence type="ECO:0000256" key="6">
    <source>
        <dbReference type="ARBA" id="ARBA00022777"/>
    </source>
</evidence>
<feature type="compositionally biased region" description="Basic residues" evidence="10">
    <location>
        <begin position="188"/>
        <end position="201"/>
    </location>
</feature>
<name>A0AAV8S7X1_9ROSI</name>
<evidence type="ECO:0000256" key="1">
    <source>
        <dbReference type="ARBA" id="ARBA00009903"/>
    </source>
</evidence>
<dbReference type="PROSITE" id="PS51285">
    <property type="entry name" value="AGC_KINASE_CTER"/>
    <property type="match status" value="1"/>
</dbReference>
<evidence type="ECO:0000259" key="11">
    <source>
        <dbReference type="PROSITE" id="PS50011"/>
    </source>
</evidence>
<dbReference type="GO" id="GO:0004674">
    <property type="term" value="F:protein serine/threonine kinase activity"/>
    <property type="evidence" value="ECO:0007669"/>
    <property type="project" value="UniProtKB-KW"/>
</dbReference>
<organism evidence="13 14">
    <name type="scientific">Erythroxylum novogranatense</name>
    <dbReference type="NCBI Taxonomy" id="1862640"/>
    <lineage>
        <taxon>Eukaryota</taxon>
        <taxon>Viridiplantae</taxon>
        <taxon>Streptophyta</taxon>
        <taxon>Embryophyta</taxon>
        <taxon>Tracheophyta</taxon>
        <taxon>Spermatophyta</taxon>
        <taxon>Magnoliopsida</taxon>
        <taxon>eudicotyledons</taxon>
        <taxon>Gunneridae</taxon>
        <taxon>Pentapetalae</taxon>
        <taxon>rosids</taxon>
        <taxon>fabids</taxon>
        <taxon>Malpighiales</taxon>
        <taxon>Erythroxylaceae</taxon>
        <taxon>Erythroxylum</taxon>
    </lineage>
</organism>
<dbReference type="SMART" id="SM00220">
    <property type="entry name" value="S_TKc"/>
    <property type="match status" value="1"/>
</dbReference>
<dbReference type="EMBL" id="JAIWQS010000012">
    <property type="protein sequence ID" value="KAJ8748140.1"/>
    <property type="molecule type" value="Genomic_DNA"/>
</dbReference>
<evidence type="ECO:0000256" key="4">
    <source>
        <dbReference type="ARBA" id="ARBA00022679"/>
    </source>
</evidence>
<dbReference type="SUPFAM" id="SSF56112">
    <property type="entry name" value="Protein kinase-like (PK-like)"/>
    <property type="match status" value="1"/>
</dbReference>
<evidence type="ECO:0000256" key="9">
    <source>
        <dbReference type="ARBA" id="ARBA00048679"/>
    </source>
</evidence>
<gene>
    <name evidence="13" type="ORF">K2173_000548</name>
</gene>
<dbReference type="Gene3D" id="3.30.200.20">
    <property type="entry name" value="Phosphorylase Kinase, domain 1"/>
    <property type="match status" value="1"/>
</dbReference>
<dbReference type="PROSITE" id="PS00108">
    <property type="entry name" value="PROTEIN_KINASE_ST"/>
    <property type="match status" value="1"/>
</dbReference>
<evidence type="ECO:0000256" key="2">
    <source>
        <dbReference type="ARBA" id="ARBA00012513"/>
    </source>
</evidence>
<dbReference type="GO" id="GO:0005524">
    <property type="term" value="F:ATP binding"/>
    <property type="evidence" value="ECO:0007669"/>
    <property type="project" value="UniProtKB-KW"/>
</dbReference>
<evidence type="ECO:0000313" key="13">
    <source>
        <dbReference type="EMBL" id="KAJ8748140.1"/>
    </source>
</evidence>
<evidence type="ECO:0000256" key="7">
    <source>
        <dbReference type="ARBA" id="ARBA00022840"/>
    </source>
</evidence>
<accession>A0AAV8S7X1</accession>
<dbReference type="Gene3D" id="1.10.510.10">
    <property type="entry name" value="Transferase(Phosphotransferase) domain 1"/>
    <property type="match status" value="1"/>
</dbReference>
<dbReference type="InterPro" id="IPR011009">
    <property type="entry name" value="Kinase-like_dom_sf"/>
</dbReference>
<comment type="similarity">
    <text evidence="1">Belongs to the protein kinase superfamily. AGC Ser/Thr protein kinase family.</text>
</comment>
<dbReference type="Pfam" id="PF00069">
    <property type="entry name" value="Pkinase"/>
    <property type="match status" value="2"/>
</dbReference>
<feature type="region of interest" description="Disordered" evidence="10">
    <location>
        <begin position="177"/>
        <end position="201"/>
    </location>
</feature>
<dbReference type="PROSITE" id="PS50011">
    <property type="entry name" value="PROTEIN_KINASE_DOM"/>
    <property type="match status" value="1"/>
</dbReference>
<keyword evidence="3" id="KW-0723">Serine/threonine-protein kinase</keyword>
<evidence type="ECO:0000313" key="14">
    <source>
        <dbReference type="Proteomes" id="UP001159364"/>
    </source>
</evidence>
<feature type="domain" description="AGC-kinase C-terminal" evidence="12">
    <location>
        <begin position="325"/>
        <end position="419"/>
    </location>
</feature>
<dbReference type="InterPro" id="IPR000719">
    <property type="entry name" value="Prot_kinase_dom"/>
</dbReference>
<keyword evidence="6" id="KW-0418">Kinase</keyword>
<keyword evidence="4" id="KW-0808">Transferase</keyword>
<dbReference type="InterPro" id="IPR000961">
    <property type="entry name" value="AGC-kinase_C"/>
</dbReference>
<evidence type="ECO:0000256" key="8">
    <source>
        <dbReference type="ARBA" id="ARBA00047899"/>
    </source>
</evidence>
<evidence type="ECO:0000256" key="5">
    <source>
        <dbReference type="ARBA" id="ARBA00022741"/>
    </source>
</evidence>
<feature type="domain" description="Protein kinase" evidence="11">
    <location>
        <begin position="17"/>
        <end position="324"/>
    </location>
</feature>
<keyword evidence="14" id="KW-1185">Reference proteome</keyword>
<reference evidence="13 14" key="1">
    <citation type="submission" date="2021-09" db="EMBL/GenBank/DDBJ databases">
        <title>Genomic insights and catalytic innovation underlie evolution of tropane alkaloids biosynthesis.</title>
        <authorList>
            <person name="Wang Y.-J."/>
            <person name="Tian T."/>
            <person name="Huang J.-P."/>
            <person name="Huang S.-X."/>
        </authorList>
    </citation>
    <scope>NUCLEOTIDE SEQUENCE [LARGE SCALE GENOMIC DNA]</scope>
    <source>
        <strain evidence="13">KIB-2018</strain>
        <tissue evidence="13">Leaf</tissue>
    </source>
</reference>
<feature type="region of interest" description="Disordered" evidence="10">
    <location>
        <begin position="376"/>
        <end position="404"/>
    </location>
</feature>
<evidence type="ECO:0000256" key="3">
    <source>
        <dbReference type="ARBA" id="ARBA00022527"/>
    </source>
</evidence>
<dbReference type="FunFam" id="1.10.510.10:FF:000312">
    <property type="entry name" value="Serine/threonine-protein kinase OXI1"/>
    <property type="match status" value="1"/>
</dbReference>
<dbReference type="EC" id="2.7.11.1" evidence="2"/>
<sequence>MNHRQQSVVPMLDMESLKVIAPLGRGAKGVVFHVQDQLSGEFWALKVIWRDVVERKNKEISGGNEYKRICLEQQLLCHFDHPLLPRLHGVLSTDKIVAYAIDYCSGPDLHRLRRQQTEKMFCIDIIRFYAAELVLALEYLHKLGIAYRDLKPENVMIQDNGHLMLVDFDLSTKLAPKNSQSSPFPKSIPKHKSPHHNRRFSPLHRCCKKGIRQDESSDQPETDTTEKSNSFVGTEEYVAPEIIQGQGHDFAVDWWSLGVVLYEMLYGATPFKGSNRKETFYRILTKEPDLVGEATPVRDLIRKLLVKDPKQRIRLEGVKGHEFFRGINWDMVLQVSRPPYIPTVESGNINEGIETTNKIDIELFVQGIFAISKEDGENENRNNVEEEKKKNDDGVNHDENKDQETWVKGLRNHHNFHVF</sequence>
<comment type="caution">
    <text evidence="13">The sequence shown here is derived from an EMBL/GenBank/DDBJ whole genome shotgun (WGS) entry which is preliminary data.</text>
</comment>
<evidence type="ECO:0000259" key="12">
    <source>
        <dbReference type="PROSITE" id="PS51285"/>
    </source>
</evidence>